<feature type="domain" description="Sulfatase N-terminal" evidence="2">
    <location>
        <begin position="92"/>
        <end position="421"/>
    </location>
</feature>
<dbReference type="Proteomes" id="UP000234341">
    <property type="component" value="Unassembled WGS sequence"/>
</dbReference>
<dbReference type="AlphaFoldDB" id="A0A2N5C4R1"/>
<evidence type="ECO:0000313" key="4">
    <source>
        <dbReference type="Proteomes" id="UP000234341"/>
    </source>
</evidence>
<name>A0A2N5C4R1_9BURK</name>
<dbReference type="Gene3D" id="3.40.720.10">
    <property type="entry name" value="Alkaline Phosphatase, subunit A"/>
    <property type="match status" value="1"/>
</dbReference>
<protein>
    <submittedName>
        <fullName evidence="3">Arylsulfatase</fullName>
    </submittedName>
</protein>
<dbReference type="CDD" id="cd16142">
    <property type="entry name" value="ARS_like"/>
    <property type="match status" value="1"/>
</dbReference>
<dbReference type="EMBL" id="PJRP01000019">
    <property type="protein sequence ID" value="PLP97209.1"/>
    <property type="molecule type" value="Genomic_DNA"/>
</dbReference>
<evidence type="ECO:0000313" key="3">
    <source>
        <dbReference type="EMBL" id="PLP97209.1"/>
    </source>
</evidence>
<sequence length="603" mass="66190">MRPEAGTRLTRLATSAAIVAILAVAGCKKADENKAAPGAASAPAAQVPVAPQPVATTPTPPVASAPDATGASPVVAAPASGTVAQGGRGGKPNILVIFGDDVGLGNVSAFSHGVVGYKTPNIDRIAREGMMMTDYYAENSCTAGRSTFITGQSVFRTGLSKVGLPGAPVGLQDRDITIAQALKPLGYATAQFGKNHLGDQDRFLPTKHGFDEFFGNLYHLNAEEEPERPYWPKDNPDFLKFYNPRGVLHSTADGKIEDTGPLNRKRMETIDDETTGAAVNYIQKQAQAKQPFFVWMNFTRMHLFTHVRPEYEGKAGLGKGHEYADGMWEMDQNVGKLLKVLDDSGITNDTLVIFTTDNGPNFFTWPDAANTPFRSEKDSNWEGAFRVPAMVRWPGRIQPGSVTNGLMSGLDWFPTLLAAAGDGDVKDRLLKGTSLGGKNAKVHLDGYNQLPMLTGQTDKSARNEFYYFNDDAELVAMRYDVLTQGATQPTAWKIVFCEQRQNGSFMVWKEPFTCLRAPKYFNLRMDPYERADTGPTNRYFDLETQNPFLFIEGNRRAINFLQTFVDYPPSQLPASFTIDQASEKIKRQVADQMAKVPQTQQKK</sequence>
<evidence type="ECO:0000256" key="1">
    <source>
        <dbReference type="SAM" id="MobiDB-lite"/>
    </source>
</evidence>
<organism evidence="3 4">
    <name type="scientific">Cupriavidus pauculus</name>
    <dbReference type="NCBI Taxonomy" id="82633"/>
    <lineage>
        <taxon>Bacteria</taxon>
        <taxon>Pseudomonadati</taxon>
        <taxon>Pseudomonadota</taxon>
        <taxon>Betaproteobacteria</taxon>
        <taxon>Burkholderiales</taxon>
        <taxon>Burkholderiaceae</taxon>
        <taxon>Cupriavidus</taxon>
    </lineage>
</organism>
<dbReference type="Pfam" id="PF00884">
    <property type="entry name" value="Sulfatase"/>
    <property type="match status" value="1"/>
</dbReference>
<dbReference type="PROSITE" id="PS51257">
    <property type="entry name" value="PROKAR_LIPOPROTEIN"/>
    <property type="match status" value="1"/>
</dbReference>
<dbReference type="InterPro" id="IPR052701">
    <property type="entry name" value="GAG_Ulvan_Degrading_Sulfatases"/>
</dbReference>
<dbReference type="InterPro" id="IPR017850">
    <property type="entry name" value="Alkaline_phosphatase_core_sf"/>
</dbReference>
<proteinExistence type="predicted"/>
<dbReference type="SUPFAM" id="SSF53649">
    <property type="entry name" value="Alkaline phosphatase-like"/>
    <property type="match status" value="1"/>
</dbReference>
<evidence type="ECO:0000259" key="2">
    <source>
        <dbReference type="Pfam" id="PF00884"/>
    </source>
</evidence>
<dbReference type="InterPro" id="IPR000917">
    <property type="entry name" value="Sulfatase_N"/>
</dbReference>
<dbReference type="OrthoDB" id="9766107at2"/>
<dbReference type="Gene3D" id="3.30.1120.10">
    <property type="match status" value="1"/>
</dbReference>
<dbReference type="PANTHER" id="PTHR43751">
    <property type="entry name" value="SULFATASE"/>
    <property type="match status" value="1"/>
</dbReference>
<gene>
    <name evidence="3" type="ORF">CYJ10_28230</name>
</gene>
<dbReference type="PANTHER" id="PTHR43751:SF2">
    <property type="entry name" value="SULFATASE N-TERMINAL DOMAIN-CONTAINING PROTEIN"/>
    <property type="match status" value="1"/>
</dbReference>
<reference evidence="3 4" key="1">
    <citation type="submission" date="2017-12" db="EMBL/GenBank/DDBJ databases">
        <title>Genome sequence of the active heterotrophic nitrifier-denitrifier, Cupriavidus pauculus UM1.</title>
        <authorList>
            <person name="Putonti C."/>
            <person name="Castignetti D."/>
        </authorList>
    </citation>
    <scope>NUCLEOTIDE SEQUENCE [LARGE SCALE GENOMIC DNA]</scope>
    <source>
        <strain evidence="3 4">UM1</strain>
    </source>
</reference>
<comment type="caution">
    <text evidence="3">The sequence shown here is derived from an EMBL/GenBank/DDBJ whole genome shotgun (WGS) entry which is preliminary data.</text>
</comment>
<feature type="region of interest" description="Disordered" evidence="1">
    <location>
        <begin position="51"/>
        <end position="73"/>
    </location>
</feature>
<dbReference type="STRING" id="82633.GCA_000974605_01193"/>
<accession>A0A2N5C4R1</accession>
<dbReference type="RefSeq" id="WP_101684736.1">
    <property type="nucleotide sequence ID" value="NZ_PJRP01000019.1"/>
</dbReference>